<dbReference type="Pfam" id="PF00730">
    <property type="entry name" value="HhH-GPD"/>
    <property type="match status" value="1"/>
</dbReference>
<dbReference type="GO" id="GO:0006284">
    <property type="term" value="P:base-excision repair"/>
    <property type="evidence" value="ECO:0007669"/>
    <property type="project" value="InterPro"/>
</dbReference>
<feature type="region of interest" description="Disordered" evidence="3">
    <location>
        <begin position="1"/>
        <end position="44"/>
    </location>
</feature>
<protein>
    <recommendedName>
        <fullName evidence="4">HhH-GPD domain-containing protein</fullName>
    </recommendedName>
</protein>
<name>A0AAV1R6E6_9ROSI</name>
<dbReference type="PANTHER" id="PTHR15074:SF0">
    <property type="entry name" value="METHYL-CPG-BINDING DOMAIN PROTEIN 4-LIKE PROTEIN"/>
    <property type="match status" value="1"/>
</dbReference>
<feature type="compositionally biased region" description="Acidic residues" evidence="3">
    <location>
        <begin position="1"/>
        <end position="10"/>
    </location>
</feature>
<dbReference type="InterPro" id="IPR011257">
    <property type="entry name" value="DNA_glycosylase"/>
</dbReference>
<dbReference type="PANTHER" id="PTHR15074">
    <property type="entry name" value="METHYL-CPG-BINDING PROTEIN"/>
    <property type="match status" value="1"/>
</dbReference>
<organism evidence="5 6">
    <name type="scientific">Dovyalis caffra</name>
    <dbReference type="NCBI Taxonomy" id="77055"/>
    <lineage>
        <taxon>Eukaryota</taxon>
        <taxon>Viridiplantae</taxon>
        <taxon>Streptophyta</taxon>
        <taxon>Embryophyta</taxon>
        <taxon>Tracheophyta</taxon>
        <taxon>Spermatophyta</taxon>
        <taxon>Magnoliopsida</taxon>
        <taxon>eudicotyledons</taxon>
        <taxon>Gunneridae</taxon>
        <taxon>Pentapetalae</taxon>
        <taxon>rosids</taxon>
        <taxon>fabids</taxon>
        <taxon>Malpighiales</taxon>
        <taxon>Salicaceae</taxon>
        <taxon>Flacourtieae</taxon>
        <taxon>Dovyalis</taxon>
    </lineage>
</organism>
<reference evidence="5 6" key="1">
    <citation type="submission" date="2024-01" db="EMBL/GenBank/DDBJ databases">
        <authorList>
            <person name="Waweru B."/>
        </authorList>
    </citation>
    <scope>NUCLEOTIDE SEQUENCE [LARGE SCALE GENOMIC DNA]</scope>
</reference>
<dbReference type="GO" id="GO:0003824">
    <property type="term" value="F:catalytic activity"/>
    <property type="evidence" value="ECO:0007669"/>
    <property type="project" value="InterPro"/>
</dbReference>
<dbReference type="InterPro" id="IPR003265">
    <property type="entry name" value="HhH-GPD_domain"/>
</dbReference>
<dbReference type="SUPFAM" id="SSF48150">
    <property type="entry name" value="DNA-glycosylase"/>
    <property type="match status" value="1"/>
</dbReference>
<dbReference type="Gene3D" id="1.10.340.30">
    <property type="entry name" value="Hypothetical protein, domain 2"/>
    <property type="match status" value="1"/>
</dbReference>
<feature type="domain" description="HhH-GPD" evidence="4">
    <location>
        <begin position="98"/>
        <end position="172"/>
    </location>
</feature>
<keyword evidence="6" id="KW-1185">Reference proteome</keyword>
<comment type="caution">
    <text evidence="5">The sequence shown here is derived from an EMBL/GenBank/DDBJ whole genome shotgun (WGS) entry which is preliminary data.</text>
</comment>
<gene>
    <name evidence="5" type="ORF">DCAF_LOCUS5624</name>
</gene>
<dbReference type="FunFam" id="1.10.340.30:FF:000007">
    <property type="entry name" value="Methyl-CpG-binding domain protein 4"/>
    <property type="match status" value="1"/>
</dbReference>
<evidence type="ECO:0000313" key="6">
    <source>
        <dbReference type="Proteomes" id="UP001314170"/>
    </source>
</evidence>
<sequence length="212" mass="24897">MESPTVDEVEERSNSNKVKRRKRKPNLVDEEEDEEKDAKKKKKLAEKKRSLLSATYFNKLDEAYKRKTEDNTWKPPKSEFGFLHKHAHDPWRILVICMLINRTAGTRAEKVVTDLFTLCPDAKAATEVTEEEIERAIKSLGLQRRRSKMIQRFSRDYLGEDWTHVTLLHGVGKYAADAYAIFCTGKWERVRPNDHMLNHYWEFLRSTKNALS</sequence>
<evidence type="ECO:0000256" key="1">
    <source>
        <dbReference type="ARBA" id="ARBA00004123"/>
    </source>
</evidence>
<evidence type="ECO:0000256" key="3">
    <source>
        <dbReference type="SAM" id="MobiDB-lite"/>
    </source>
</evidence>
<dbReference type="GO" id="GO:0005634">
    <property type="term" value="C:nucleus"/>
    <property type="evidence" value="ECO:0007669"/>
    <property type="project" value="UniProtKB-SubCell"/>
</dbReference>
<accession>A0AAV1R6E6</accession>
<dbReference type="EMBL" id="CAWUPB010000871">
    <property type="protein sequence ID" value="CAK7327906.1"/>
    <property type="molecule type" value="Genomic_DNA"/>
</dbReference>
<dbReference type="GO" id="GO:0003677">
    <property type="term" value="F:DNA binding"/>
    <property type="evidence" value="ECO:0007669"/>
    <property type="project" value="InterPro"/>
</dbReference>
<proteinExistence type="predicted"/>
<comment type="subcellular location">
    <subcellularLocation>
        <location evidence="1">Nucleus</location>
    </subcellularLocation>
</comment>
<evidence type="ECO:0000259" key="4">
    <source>
        <dbReference type="Pfam" id="PF00730"/>
    </source>
</evidence>
<dbReference type="Proteomes" id="UP001314170">
    <property type="component" value="Unassembled WGS sequence"/>
</dbReference>
<evidence type="ECO:0000313" key="5">
    <source>
        <dbReference type="EMBL" id="CAK7327906.1"/>
    </source>
</evidence>
<dbReference type="AlphaFoldDB" id="A0AAV1R6E6"/>
<dbReference type="InterPro" id="IPR045138">
    <property type="entry name" value="MeCP2/MBD4"/>
</dbReference>
<keyword evidence="2" id="KW-0539">Nucleus</keyword>
<evidence type="ECO:0000256" key="2">
    <source>
        <dbReference type="ARBA" id="ARBA00023242"/>
    </source>
</evidence>